<evidence type="ECO:0000256" key="3">
    <source>
        <dbReference type="ARBA" id="ARBA00022917"/>
    </source>
</evidence>
<comment type="similarity">
    <text evidence="1 4">Belongs to the IF-3 family.</text>
</comment>
<keyword evidence="2 4" id="KW-0396">Initiation factor</keyword>
<comment type="subcellular location">
    <subcellularLocation>
        <location evidence="4">Cytoplasm</location>
    </subcellularLocation>
</comment>
<gene>
    <name evidence="4" type="primary">infC</name>
    <name evidence="8" type="ORF">A3D01_00775</name>
</gene>
<evidence type="ECO:0000256" key="5">
    <source>
        <dbReference type="NCBIfam" id="TIGR00168"/>
    </source>
</evidence>
<dbReference type="InterPro" id="IPR019815">
    <property type="entry name" value="Translation_initiation_fac_3_C"/>
</dbReference>
<dbReference type="PANTHER" id="PTHR10938">
    <property type="entry name" value="TRANSLATION INITIATION FACTOR IF-3"/>
    <property type="match status" value="1"/>
</dbReference>
<dbReference type="InterPro" id="IPR036787">
    <property type="entry name" value="T_IF-3_N_sf"/>
</dbReference>
<dbReference type="GO" id="GO:0005829">
    <property type="term" value="C:cytosol"/>
    <property type="evidence" value="ECO:0007669"/>
    <property type="project" value="TreeGrafter"/>
</dbReference>
<dbReference type="Pfam" id="PF05198">
    <property type="entry name" value="IF3_N"/>
    <property type="match status" value="1"/>
</dbReference>
<keyword evidence="3 4" id="KW-0648">Protein biosynthesis</keyword>
<dbReference type="STRING" id="1802505.A3D01_00775"/>
<dbReference type="Gene3D" id="3.10.20.80">
    <property type="entry name" value="Translation initiation factor 3 (IF-3), N-terminal domain"/>
    <property type="match status" value="1"/>
</dbReference>
<keyword evidence="4" id="KW-0963">Cytoplasm</keyword>
<feature type="domain" description="Translation initiation factor 3 C-terminal" evidence="6">
    <location>
        <begin position="87"/>
        <end position="170"/>
    </location>
</feature>
<feature type="domain" description="Translation initiation factor 3 N-terminal" evidence="7">
    <location>
        <begin position="10"/>
        <end position="78"/>
    </location>
</feature>
<organism evidence="8 9">
    <name type="scientific">Candidatus Woesebacteria bacterium RIFCSPHIGHO2_02_FULL_39_13</name>
    <dbReference type="NCBI Taxonomy" id="1802505"/>
    <lineage>
        <taxon>Bacteria</taxon>
        <taxon>Candidatus Woeseibacteriota</taxon>
    </lineage>
</organism>
<evidence type="ECO:0000313" key="9">
    <source>
        <dbReference type="Proteomes" id="UP000177169"/>
    </source>
</evidence>
<dbReference type="InterPro" id="IPR001288">
    <property type="entry name" value="Translation_initiation_fac_3"/>
</dbReference>
<sequence>MKTNNLNFRVNHQINAPELRVIGANGKQLGVLKLRQALDKANEAGLDLVEIAPNAKPPVVKIVELGKFKYEQEKRLQKQKRATKASEIKEVRFSPFIAEHDFQNRIAKIRDFLADKQKVRVVVKFTGRQMDSRSFGYKLIERVVEVFKDTIVIDMEPKFLGRHLITVISPTNKVKKEKPDLNLKNAETKN</sequence>
<dbReference type="Gene3D" id="3.30.110.10">
    <property type="entry name" value="Translation initiation factor 3 (IF-3), C-terminal domain"/>
    <property type="match status" value="1"/>
</dbReference>
<dbReference type="GO" id="GO:0003743">
    <property type="term" value="F:translation initiation factor activity"/>
    <property type="evidence" value="ECO:0007669"/>
    <property type="project" value="UniProtKB-UniRule"/>
</dbReference>
<dbReference type="NCBIfam" id="TIGR00168">
    <property type="entry name" value="infC"/>
    <property type="match status" value="1"/>
</dbReference>
<evidence type="ECO:0000256" key="4">
    <source>
        <dbReference type="HAMAP-Rule" id="MF_00080"/>
    </source>
</evidence>
<dbReference type="Pfam" id="PF00707">
    <property type="entry name" value="IF3_C"/>
    <property type="match status" value="1"/>
</dbReference>
<reference evidence="8 9" key="1">
    <citation type="journal article" date="2016" name="Nat. Commun.">
        <title>Thousands of microbial genomes shed light on interconnected biogeochemical processes in an aquifer system.</title>
        <authorList>
            <person name="Anantharaman K."/>
            <person name="Brown C.T."/>
            <person name="Hug L.A."/>
            <person name="Sharon I."/>
            <person name="Castelle C.J."/>
            <person name="Probst A.J."/>
            <person name="Thomas B.C."/>
            <person name="Singh A."/>
            <person name="Wilkins M.J."/>
            <person name="Karaoz U."/>
            <person name="Brodie E.L."/>
            <person name="Williams K.H."/>
            <person name="Hubbard S.S."/>
            <person name="Banfield J.F."/>
        </authorList>
    </citation>
    <scope>NUCLEOTIDE SEQUENCE [LARGE SCALE GENOMIC DNA]</scope>
</reference>
<dbReference type="FunFam" id="3.10.20.80:FF:000001">
    <property type="entry name" value="Translation initiation factor IF-3"/>
    <property type="match status" value="1"/>
</dbReference>
<accession>A0A1F7Z592</accession>
<comment type="function">
    <text evidence="4">IF-3 binds to the 30S ribosomal subunit and shifts the equilibrium between 70S ribosomes and their 50S and 30S subunits in favor of the free subunits, thus enhancing the availability of 30S subunits on which protein synthesis initiation begins.</text>
</comment>
<dbReference type="InterPro" id="IPR019814">
    <property type="entry name" value="Translation_initiation_fac_3_N"/>
</dbReference>
<comment type="caution">
    <text evidence="8">The sequence shown here is derived from an EMBL/GenBank/DDBJ whole genome shotgun (WGS) entry which is preliminary data.</text>
</comment>
<dbReference type="SUPFAM" id="SSF54364">
    <property type="entry name" value="Translation initiation factor IF3, N-terminal domain"/>
    <property type="match status" value="1"/>
</dbReference>
<name>A0A1F7Z592_9BACT</name>
<proteinExistence type="inferred from homology"/>
<dbReference type="InterPro" id="IPR036788">
    <property type="entry name" value="T_IF-3_C_sf"/>
</dbReference>
<dbReference type="Proteomes" id="UP000177169">
    <property type="component" value="Unassembled WGS sequence"/>
</dbReference>
<evidence type="ECO:0000256" key="1">
    <source>
        <dbReference type="ARBA" id="ARBA00005439"/>
    </source>
</evidence>
<dbReference type="GO" id="GO:0016020">
    <property type="term" value="C:membrane"/>
    <property type="evidence" value="ECO:0007669"/>
    <property type="project" value="TreeGrafter"/>
</dbReference>
<dbReference type="HAMAP" id="MF_00080">
    <property type="entry name" value="IF_3"/>
    <property type="match status" value="1"/>
</dbReference>
<protein>
    <recommendedName>
        <fullName evidence="4 5">Translation initiation factor IF-3</fullName>
    </recommendedName>
</protein>
<dbReference type="SUPFAM" id="SSF55200">
    <property type="entry name" value="Translation initiation factor IF3, C-terminal domain"/>
    <property type="match status" value="1"/>
</dbReference>
<dbReference type="PANTHER" id="PTHR10938:SF0">
    <property type="entry name" value="TRANSLATION INITIATION FACTOR IF-3, MITOCHONDRIAL"/>
    <property type="match status" value="1"/>
</dbReference>
<dbReference type="GO" id="GO:0043022">
    <property type="term" value="F:ribosome binding"/>
    <property type="evidence" value="ECO:0007669"/>
    <property type="project" value="TreeGrafter"/>
</dbReference>
<evidence type="ECO:0000259" key="7">
    <source>
        <dbReference type="Pfam" id="PF05198"/>
    </source>
</evidence>
<evidence type="ECO:0000259" key="6">
    <source>
        <dbReference type="Pfam" id="PF00707"/>
    </source>
</evidence>
<evidence type="ECO:0000256" key="2">
    <source>
        <dbReference type="ARBA" id="ARBA00022540"/>
    </source>
</evidence>
<dbReference type="GO" id="GO:0032790">
    <property type="term" value="P:ribosome disassembly"/>
    <property type="evidence" value="ECO:0007669"/>
    <property type="project" value="TreeGrafter"/>
</dbReference>
<comment type="subunit">
    <text evidence="4">Monomer.</text>
</comment>
<dbReference type="AlphaFoldDB" id="A0A1F7Z592"/>
<dbReference type="EMBL" id="MGGR01000007">
    <property type="protein sequence ID" value="OGM34289.1"/>
    <property type="molecule type" value="Genomic_DNA"/>
</dbReference>
<evidence type="ECO:0000313" key="8">
    <source>
        <dbReference type="EMBL" id="OGM34289.1"/>
    </source>
</evidence>